<dbReference type="OrthoDB" id="414039at2759"/>
<evidence type="ECO:0000256" key="1">
    <source>
        <dbReference type="ARBA" id="ARBA00004496"/>
    </source>
</evidence>
<evidence type="ECO:0000256" key="5">
    <source>
        <dbReference type="ARBA" id="ARBA00022927"/>
    </source>
</evidence>
<evidence type="ECO:0000313" key="9">
    <source>
        <dbReference type="Proteomes" id="UP000239899"/>
    </source>
</evidence>
<comment type="caution">
    <text evidence="8">The sequence shown here is derived from an EMBL/GenBank/DDBJ whole genome shotgun (WGS) entry which is preliminary data.</text>
</comment>
<protein>
    <submittedName>
        <fullName evidence="8">ARM repeat-containing</fullName>
    </submittedName>
</protein>
<feature type="region of interest" description="Disordered" evidence="6">
    <location>
        <begin position="148"/>
        <end position="168"/>
    </location>
</feature>
<dbReference type="EMBL" id="LHPG02000010">
    <property type="protein sequence ID" value="PRW51029.1"/>
    <property type="molecule type" value="Genomic_DNA"/>
</dbReference>
<dbReference type="InterPro" id="IPR017896">
    <property type="entry name" value="4Fe4S_Fe-S-bd"/>
</dbReference>
<dbReference type="Proteomes" id="UP000239899">
    <property type="component" value="Unassembled WGS sequence"/>
</dbReference>
<dbReference type="AlphaFoldDB" id="A0A2P6TNZ1"/>
<dbReference type="PANTHER" id="PTHR10527">
    <property type="entry name" value="IMPORTIN BETA"/>
    <property type="match status" value="1"/>
</dbReference>
<proteinExistence type="predicted"/>
<feature type="domain" description="4Fe-4S ferredoxin-type" evidence="7">
    <location>
        <begin position="404"/>
        <end position="433"/>
    </location>
</feature>
<evidence type="ECO:0000256" key="2">
    <source>
        <dbReference type="ARBA" id="ARBA00022448"/>
    </source>
</evidence>
<dbReference type="Pfam" id="PF13513">
    <property type="entry name" value="HEAT_EZ"/>
    <property type="match status" value="1"/>
</dbReference>
<dbReference type="GO" id="GO:0005737">
    <property type="term" value="C:cytoplasm"/>
    <property type="evidence" value="ECO:0007669"/>
    <property type="project" value="UniProtKB-SubCell"/>
</dbReference>
<dbReference type="SUPFAM" id="SSF48371">
    <property type="entry name" value="ARM repeat"/>
    <property type="match status" value="1"/>
</dbReference>
<keyword evidence="2" id="KW-0813">Transport</keyword>
<dbReference type="STRING" id="3076.A0A2P6TNZ1"/>
<dbReference type="PROSITE" id="PS51379">
    <property type="entry name" value="4FE4S_FER_2"/>
    <property type="match status" value="1"/>
</dbReference>
<dbReference type="Gene3D" id="1.25.10.10">
    <property type="entry name" value="Leucine-rich Repeat Variant"/>
    <property type="match status" value="3"/>
</dbReference>
<dbReference type="InterPro" id="IPR011989">
    <property type="entry name" value="ARM-like"/>
</dbReference>
<comment type="subcellular location">
    <subcellularLocation>
        <location evidence="1">Cytoplasm</location>
    </subcellularLocation>
</comment>
<keyword evidence="3" id="KW-0963">Cytoplasm</keyword>
<name>A0A2P6TNZ1_CHLSO</name>
<evidence type="ECO:0000256" key="3">
    <source>
        <dbReference type="ARBA" id="ARBA00022490"/>
    </source>
</evidence>
<keyword evidence="5" id="KW-0653">Protein transport</keyword>
<keyword evidence="9" id="KW-1185">Reference proteome</keyword>
<accession>A0A2P6TNZ1</accession>
<evidence type="ECO:0000256" key="6">
    <source>
        <dbReference type="SAM" id="MobiDB-lite"/>
    </source>
</evidence>
<evidence type="ECO:0000259" key="7">
    <source>
        <dbReference type="PROSITE" id="PS51379"/>
    </source>
</evidence>
<reference evidence="8 9" key="1">
    <citation type="journal article" date="2018" name="Plant J.">
        <title>Genome sequences of Chlorella sorokiniana UTEX 1602 and Micractinium conductrix SAG 241.80: implications to maltose excretion by a green alga.</title>
        <authorList>
            <person name="Arriola M.B."/>
            <person name="Velmurugan N."/>
            <person name="Zhang Y."/>
            <person name="Plunkett M.H."/>
            <person name="Hondzo H."/>
            <person name="Barney B.M."/>
        </authorList>
    </citation>
    <scope>NUCLEOTIDE SEQUENCE [LARGE SCALE GENOMIC DNA]</scope>
    <source>
        <strain evidence="9">UTEX 1602</strain>
    </source>
</reference>
<evidence type="ECO:0000313" key="8">
    <source>
        <dbReference type="EMBL" id="PRW51029.1"/>
    </source>
</evidence>
<dbReference type="InterPro" id="IPR040122">
    <property type="entry name" value="Importin_beta"/>
</dbReference>
<sequence length="700" mass="77164">MEGASVQELITQAGARVHLDRERALGRIEELLDGAGATGAAQPDAALVQELCDGARSLLGAAEWEQRLGGLRLARLLVQRGLVDTAFGEDMVAACQRLLEDPEVRVRWAVGELLRALCQQLGISVWEQTQGTILESIHRNFERDAVEPSGQLPQDVGSEVEDSGANSSPDFLSSLLQQSYRVERPGSGEMRHGTEGWKCLETSFRALQHIMEGCGEAFRPHLDDSLRRLIYRALAHPNRFIREACHFIMGSVCKLLEGPELEAVAPELAEKLGLGLSDNWSQVRFAASTATRTFMQCAEAYRERLFPLLLPHMCLNRYYVAEGVRLYSQETWRTVMGESGRDWVAKCAPQVVNYYIEQSKANNHAVREAACACIAELMCKVDKQAVSPFVPRLLRALVMCFKDASWPVRDAACLACGRCVTAFPEESREVLEELYSLWFAHLWDNIYSVREDSAVALGNAVRAYGDEAVQRILVQVRDMVLQAREQPEDSRAYGSLQNTTLFGVAAQRARANDPALHTDKTMFSCGSLAPKLQRGGGCVDHGFARAKEPWEASDGAVYMLRELSAVAPASVPEFLPALAELARLQHFAHAANLHETIWKQLPTIAENVGKKVFKPFLEEFLDPLFRSLTCGHRLCEAAAGRCVGALRDLIGPGIFAGRLSEEQRRLMESSPDVPPPSGRFAGVPGSGSLVTPQLVLTGRP</sequence>
<feature type="region of interest" description="Disordered" evidence="6">
    <location>
        <begin position="665"/>
        <end position="691"/>
    </location>
</feature>
<dbReference type="InterPro" id="IPR016024">
    <property type="entry name" value="ARM-type_fold"/>
</dbReference>
<gene>
    <name evidence="8" type="ORF">C2E21_5318</name>
</gene>
<organism evidence="8 9">
    <name type="scientific">Chlorella sorokiniana</name>
    <name type="common">Freshwater green alga</name>
    <dbReference type="NCBI Taxonomy" id="3076"/>
    <lineage>
        <taxon>Eukaryota</taxon>
        <taxon>Viridiplantae</taxon>
        <taxon>Chlorophyta</taxon>
        <taxon>core chlorophytes</taxon>
        <taxon>Trebouxiophyceae</taxon>
        <taxon>Chlorellales</taxon>
        <taxon>Chlorellaceae</taxon>
        <taxon>Chlorella clade</taxon>
        <taxon>Chlorella</taxon>
    </lineage>
</organism>
<evidence type="ECO:0000256" key="4">
    <source>
        <dbReference type="ARBA" id="ARBA00022737"/>
    </source>
</evidence>
<keyword evidence="4" id="KW-0677">Repeat</keyword>
<dbReference type="GO" id="GO:0006606">
    <property type="term" value="P:protein import into nucleus"/>
    <property type="evidence" value="ECO:0007669"/>
    <property type="project" value="InterPro"/>
</dbReference>